<dbReference type="EMBL" id="CAEZWC010000004">
    <property type="protein sequence ID" value="CAB4641010.1"/>
    <property type="molecule type" value="Genomic_DNA"/>
</dbReference>
<evidence type="ECO:0000259" key="4">
    <source>
        <dbReference type="Pfam" id="PF01406"/>
    </source>
</evidence>
<reference evidence="6" key="1">
    <citation type="submission" date="2020-05" db="EMBL/GenBank/DDBJ databases">
        <authorList>
            <person name="Chiriac C."/>
            <person name="Salcher M."/>
            <person name="Ghai R."/>
            <person name="Kavagutti S V."/>
        </authorList>
    </citation>
    <scope>NUCLEOTIDE SEQUENCE</scope>
</reference>
<evidence type="ECO:0000313" key="6">
    <source>
        <dbReference type="EMBL" id="CAB4641010.1"/>
    </source>
</evidence>
<sequence>MASDSLATSLSEVNILKNWPKVYLPPINDLKFPPLKLHDSYSGLYEYSKSGKFRMYVCGITPYDSTHLGHAATYLSFDLINRYQQLANLQVSFVENVTDVDDPLLERAKRDGQDWQVLANSQVDLFISDMTALRILPPSQLVKVTDSLDLVESFIDKLDRNGHIYQIDGDFYFSVDKYLDYLPIPLAEAISVFAERGGDPDKEGKRHPLDAVVWSANKNGEPGWNSKYGFGRPGWHIECTAIACEFLDNDEKDPVIQLQGGGSDLIFPHHFMSAQIVKAALGRDFAESYIHAGMIGLDGEKMSKSKGNLIFVSKLIQEGVDPMVIRWALLSGHYQQDREWSTQLLERAKDEVMLVRSALSRSETADASSLVNNLIKDLSDNLNTPKALSEIVDWSLESNKIATSNHSGLVSRAIDSLLGLAL</sequence>
<proteinExistence type="predicted"/>
<dbReference type="InterPro" id="IPR032678">
    <property type="entry name" value="tRNA-synt_1_cat_dom"/>
</dbReference>
<dbReference type="GO" id="GO:0006423">
    <property type="term" value="P:cysteinyl-tRNA aminoacylation"/>
    <property type="evidence" value="ECO:0007669"/>
    <property type="project" value="TreeGrafter"/>
</dbReference>
<protein>
    <submittedName>
        <fullName evidence="6">Unannotated protein</fullName>
    </submittedName>
</protein>
<organism evidence="6">
    <name type="scientific">freshwater metagenome</name>
    <dbReference type="NCBI Taxonomy" id="449393"/>
    <lineage>
        <taxon>unclassified sequences</taxon>
        <taxon>metagenomes</taxon>
        <taxon>ecological metagenomes</taxon>
    </lineage>
</organism>
<dbReference type="InterPro" id="IPR014729">
    <property type="entry name" value="Rossmann-like_a/b/a_fold"/>
</dbReference>
<dbReference type="EMBL" id="CAEZVA010000009">
    <property type="protein sequence ID" value="CAB4609773.1"/>
    <property type="molecule type" value="Genomic_DNA"/>
</dbReference>
<keyword evidence="3" id="KW-0067">ATP-binding</keyword>
<gene>
    <name evidence="5" type="ORF">UFOPK1894_00219</name>
    <name evidence="6" type="ORF">UFOPK2179_00115</name>
</gene>
<dbReference type="Gene3D" id="3.40.50.620">
    <property type="entry name" value="HUPs"/>
    <property type="match status" value="1"/>
</dbReference>
<evidence type="ECO:0000256" key="3">
    <source>
        <dbReference type="ARBA" id="ARBA00022840"/>
    </source>
</evidence>
<dbReference type="InterPro" id="IPR024909">
    <property type="entry name" value="Cys-tRNA/MSH_ligase"/>
</dbReference>
<dbReference type="Pfam" id="PF01406">
    <property type="entry name" value="tRNA-synt_1e"/>
    <property type="match status" value="1"/>
</dbReference>
<keyword evidence="2" id="KW-0547">Nucleotide-binding</keyword>
<dbReference type="PANTHER" id="PTHR10890:SF3">
    <property type="entry name" value="CYSTEINE--TRNA LIGASE, CYTOPLASMIC"/>
    <property type="match status" value="1"/>
</dbReference>
<keyword evidence="1" id="KW-0436">Ligase</keyword>
<dbReference type="Gene3D" id="1.20.120.640">
    <property type="entry name" value="Anticodon-binding domain of a subclass of class I aminoacyl-tRNA synthetases"/>
    <property type="match status" value="1"/>
</dbReference>
<dbReference type="AlphaFoldDB" id="A0A6J6JU34"/>
<dbReference type="PANTHER" id="PTHR10890">
    <property type="entry name" value="CYSTEINYL-TRNA SYNTHETASE"/>
    <property type="match status" value="1"/>
</dbReference>
<feature type="domain" description="tRNA synthetases class I catalytic" evidence="4">
    <location>
        <begin position="48"/>
        <end position="349"/>
    </location>
</feature>
<dbReference type="PRINTS" id="PR00983">
    <property type="entry name" value="TRNASYNTHCYS"/>
</dbReference>
<dbReference type="SUPFAM" id="SSF52374">
    <property type="entry name" value="Nucleotidylyl transferase"/>
    <property type="match status" value="1"/>
</dbReference>
<dbReference type="GO" id="GO:0005829">
    <property type="term" value="C:cytosol"/>
    <property type="evidence" value="ECO:0007669"/>
    <property type="project" value="TreeGrafter"/>
</dbReference>
<evidence type="ECO:0000313" key="5">
    <source>
        <dbReference type="EMBL" id="CAB4609773.1"/>
    </source>
</evidence>
<accession>A0A6J6JU34</accession>
<dbReference type="GO" id="GO:0005524">
    <property type="term" value="F:ATP binding"/>
    <property type="evidence" value="ECO:0007669"/>
    <property type="project" value="UniProtKB-KW"/>
</dbReference>
<evidence type="ECO:0000256" key="1">
    <source>
        <dbReference type="ARBA" id="ARBA00022598"/>
    </source>
</evidence>
<name>A0A6J6JU34_9ZZZZ</name>
<dbReference type="GO" id="GO:0004817">
    <property type="term" value="F:cysteine-tRNA ligase activity"/>
    <property type="evidence" value="ECO:0007669"/>
    <property type="project" value="TreeGrafter"/>
</dbReference>
<evidence type="ECO:0000256" key="2">
    <source>
        <dbReference type="ARBA" id="ARBA00022741"/>
    </source>
</evidence>